<name>A0A1S2VBP5_9BACT</name>
<comment type="caution">
    <text evidence="1">The sequence shown here is derived from an EMBL/GenBank/DDBJ whole genome shotgun (WGS) entry which is preliminary data.</text>
</comment>
<gene>
    <name evidence="1" type="ORF">BLX24_27680</name>
</gene>
<dbReference type="RefSeq" id="WP_071506487.1">
    <property type="nucleotide sequence ID" value="NZ_MORL01000033.1"/>
</dbReference>
<reference evidence="1 2" key="1">
    <citation type="submission" date="2016-10" db="EMBL/GenBank/DDBJ databases">
        <title>Arsenicibacter rosenii gen. nov., sp. nov., an efficient arsenic-methylating bacterium isolated from an arsenic-contaminated paddy soil.</title>
        <authorList>
            <person name="Huang K."/>
        </authorList>
    </citation>
    <scope>NUCLEOTIDE SEQUENCE [LARGE SCALE GENOMIC DNA]</scope>
    <source>
        <strain evidence="1 2">SM-1</strain>
    </source>
</reference>
<sequence length="90" mass="9975">MNLTVTNPDELRAQLSALKADGEDMQAVNRIVGEAREKLHTLGYSKEKSIYLFARGGYPEAELEENLKDVARLTTKLQAAEEPASVPYPL</sequence>
<accession>A0A1S2VBP5</accession>
<dbReference type="Proteomes" id="UP000181790">
    <property type="component" value="Unassembled WGS sequence"/>
</dbReference>
<evidence type="ECO:0000313" key="1">
    <source>
        <dbReference type="EMBL" id="OIN55840.1"/>
    </source>
</evidence>
<dbReference type="AlphaFoldDB" id="A0A1S2VBP5"/>
<protein>
    <submittedName>
        <fullName evidence="1">Uncharacterized protein</fullName>
    </submittedName>
</protein>
<proteinExistence type="predicted"/>
<organism evidence="1 2">
    <name type="scientific">Arsenicibacter rosenii</name>
    <dbReference type="NCBI Taxonomy" id="1750698"/>
    <lineage>
        <taxon>Bacteria</taxon>
        <taxon>Pseudomonadati</taxon>
        <taxon>Bacteroidota</taxon>
        <taxon>Cytophagia</taxon>
        <taxon>Cytophagales</taxon>
        <taxon>Spirosomataceae</taxon>
        <taxon>Arsenicibacter</taxon>
    </lineage>
</organism>
<keyword evidence="2" id="KW-1185">Reference proteome</keyword>
<evidence type="ECO:0000313" key="2">
    <source>
        <dbReference type="Proteomes" id="UP000181790"/>
    </source>
</evidence>
<dbReference type="EMBL" id="MORL01000033">
    <property type="protein sequence ID" value="OIN55840.1"/>
    <property type="molecule type" value="Genomic_DNA"/>
</dbReference>